<protein>
    <submittedName>
        <fullName evidence="1">Uncharacterized protein</fullName>
    </submittedName>
</protein>
<dbReference type="Proteomes" id="UP000245884">
    <property type="component" value="Unassembled WGS sequence"/>
</dbReference>
<evidence type="ECO:0000313" key="1">
    <source>
        <dbReference type="EMBL" id="PWN24448.1"/>
    </source>
</evidence>
<dbReference type="GeneID" id="37025139"/>
<gene>
    <name evidence="1" type="ORF">BDZ90DRAFT_124492</name>
</gene>
<evidence type="ECO:0000313" key="2">
    <source>
        <dbReference type="Proteomes" id="UP000245884"/>
    </source>
</evidence>
<keyword evidence="2" id="KW-1185">Reference proteome</keyword>
<organism evidence="1 2">
    <name type="scientific">Jaminaea rosea</name>
    <dbReference type="NCBI Taxonomy" id="1569628"/>
    <lineage>
        <taxon>Eukaryota</taxon>
        <taxon>Fungi</taxon>
        <taxon>Dikarya</taxon>
        <taxon>Basidiomycota</taxon>
        <taxon>Ustilaginomycotina</taxon>
        <taxon>Exobasidiomycetes</taxon>
        <taxon>Microstromatales</taxon>
        <taxon>Microstromatales incertae sedis</taxon>
        <taxon>Jaminaea</taxon>
    </lineage>
</organism>
<accession>A0A316UHT1</accession>
<dbReference type="AlphaFoldDB" id="A0A316UHT1"/>
<dbReference type="RefSeq" id="XP_025359060.1">
    <property type="nucleotide sequence ID" value="XM_025503316.1"/>
</dbReference>
<name>A0A316UHT1_9BASI</name>
<proteinExistence type="predicted"/>
<reference evidence="1 2" key="1">
    <citation type="journal article" date="2018" name="Mol. Biol. Evol.">
        <title>Broad Genomic Sampling Reveals a Smut Pathogenic Ancestry of the Fungal Clade Ustilaginomycotina.</title>
        <authorList>
            <person name="Kijpornyongpan T."/>
            <person name="Mondo S.J."/>
            <person name="Barry K."/>
            <person name="Sandor L."/>
            <person name="Lee J."/>
            <person name="Lipzen A."/>
            <person name="Pangilinan J."/>
            <person name="LaButti K."/>
            <person name="Hainaut M."/>
            <person name="Henrissat B."/>
            <person name="Grigoriev I.V."/>
            <person name="Spatafora J.W."/>
            <person name="Aime M.C."/>
        </authorList>
    </citation>
    <scope>NUCLEOTIDE SEQUENCE [LARGE SCALE GENOMIC DNA]</scope>
    <source>
        <strain evidence="1 2">MCA 5214</strain>
    </source>
</reference>
<dbReference type="EMBL" id="KZ819681">
    <property type="protein sequence ID" value="PWN24448.1"/>
    <property type="molecule type" value="Genomic_DNA"/>
</dbReference>
<sequence>MRYRPMYASTPGKVLSASKTAGLRVAAVARTHRWRSILAAGERRGYKMFTPCHLSSSLLPLQYSHQEPRPCQTRMLAVRVSTSFVLMLSLVAFALAEHFVCEWLGPGPDKPRAYGFVEYCTARRERIDQLHARYLCERENVNTEVANWGYLEPLALEFLTPRGKGGYARNYPNHNWAVCLLHETGPPSKKTLDITRCLYLKSYDDCAWPVRIKEPELPPNVRIYYK</sequence>